<dbReference type="InterPro" id="IPR006558">
    <property type="entry name" value="LamG-like"/>
</dbReference>
<evidence type="ECO:0000256" key="4">
    <source>
        <dbReference type="ARBA" id="ARBA00023157"/>
    </source>
</evidence>
<dbReference type="InterPro" id="IPR000436">
    <property type="entry name" value="Sushi_SCR_CCP_dom"/>
</dbReference>
<dbReference type="PANTHER" id="PTHR46130:SF2">
    <property type="entry name" value="PAPPALYSIN-1"/>
    <property type="match status" value="1"/>
</dbReference>
<comment type="caution">
    <text evidence="6">Lacks conserved residue(s) required for the propagation of feature annotation.</text>
</comment>
<dbReference type="Pfam" id="PF25900">
    <property type="entry name" value="PAPPA"/>
    <property type="match status" value="1"/>
</dbReference>
<organism evidence="9 10">
    <name type="scientific">Willisornis vidua</name>
    <name type="common">Xingu scale-backed antbird</name>
    <dbReference type="NCBI Taxonomy" id="1566151"/>
    <lineage>
        <taxon>Eukaryota</taxon>
        <taxon>Metazoa</taxon>
        <taxon>Chordata</taxon>
        <taxon>Craniata</taxon>
        <taxon>Vertebrata</taxon>
        <taxon>Euteleostomi</taxon>
        <taxon>Archelosauria</taxon>
        <taxon>Archosauria</taxon>
        <taxon>Dinosauria</taxon>
        <taxon>Saurischia</taxon>
        <taxon>Theropoda</taxon>
        <taxon>Coelurosauria</taxon>
        <taxon>Aves</taxon>
        <taxon>Neognathae</taxon>
        <taxon>Neoaves</taxon>
        <taxon>Telluraves</taxon>
        <taxon>Australaves</taxon>
        <taxon>Passeriformes</taxon>
        <taxon>Thamnophilidae</taxon>
        <taxon>Willisornis</taxon>
    </lineage>
</organism>
<dbReference type="PROSITE" id="PS50923">
    <property type="entry name" value="SUSHI"/>
    <property type="match status" value="2"/>
</dbReference>
<accession>A0ABQ9D3B8</accession>
<keyword evidence="6" id="KW-0768">Sushi</keyword>
<dbReference type="InterPro" id="IPR000800">
    <property type="entry name" value="Notch_dom"/>
</dbReference>
<evidence type="ECO:0000313" key="10">
    <source>
        <dbReference type="Proteomes" id="UP001145742"/>
    </source>
</evidence>
<dbReference type="PANTHER" id="PTHR46130">
    <property type="entry name" value="LAMGL DOMAIN-CONTAINING PROTEIN"/>
    <property type="match status" value="1"/>
</dbReference>
<dbReference type="Proteomes" id="UP001145742">
    <property type="component" value="Unassembled WGS sequence"/>
</dbReference>
<feature type="region of interest" description="Disordered" evidence="7">
    <location>
        <begin position="144"/>
        <end position="172"/>
    </location>
</feature>
<dbReference type="InterPro" id="IPR035976">
    <property type="entry name" value="Sushi/SCR/CCP_sf"/>
</dbReference>
<dbReference type="SUPFAM" id="SSF55486">
    <property type="entry name" value="Metalloproteases ('zincins'), catalytic domain"/>
    <property type="match status" value="1"/>
</dbReference>
<feature type="domain" description="Sushi" evidence="8">
    <location>
        <begin position="1391"/>
        <end position="1452"/>
    </location>
</feature>
<dbReference type="Gene3D" id="2.60.120.200">
    <property type="match status" value="1"/>
</dbReference>
<evidence type="ECO:0000256" key="5">
    <source>
        <dbReference type="ARBA" id="ARBA00023180"/>
    </source>
</evidence>
<dbReference type="Gene3D" id="3.40.390.10">
    <property type="entry name" value="Collagenase (Catalytic Domain)"/>
    <property type="match status" value="1"/>
</dbReference>
<proteinExistence type="inferred from homology"/>
<dbReference type="NCBIfam" id="TIGR02232">
    <property type="entry name" value="myxo_disulf_rpt"/>
    <property type="match status" value="1"/>
</dbReference>
<reference evidence="9" key="1">
    <citation type="submission" date="2019-10" db="EMBL/GenBank/DDBJ databases">
        <authorList>
            <person name="Soares A.E.R."/>
            <person name="Aleixo A."/>
            <person name="Schneider P."/>
            <person name="Miyaki C.Y."/>
            <person name="Schneider M.P."/>
            <person name="Mello C."/>
            <person name="Vasconcelos A.T.R."/>
        </authorList>
    </citation>
    <scope>NUCLEOTIDE SEQUENCE</scope>
    <source>
        <tissue evidence="9">Muscle</tissue>
    </source>
</reference>
<evidence type="ECO:0000256" key="1">
    <source>
        <dbReference type="ARBA" id="ARBA00008721"/>
    </source>
</evidence>
<dbReference type="SMART" id="SM00560">
    <property type="entry name" value="LamGL"/>
    <property type="match status" value="1"/>
</dbReference>
<keyword evidence="3" id="KW-0677">Repeat</keyword>
<dbReference type="CDD" id="cd00033">
    <property type="entry name" value="CCP"/>
    <property type="match status" value="3"/>
</dbReference>
<dbReference type="SMART" id="SM00004">
    <property type="entry name" value="NL"/>
    <property type="match status" value="2"/>
</dbReference>
<dbReference type="Pfam" id="PF13385">
    <property type="entry name" value="Laminin_G_3"/>
    <property type="match status" value="1"/>
</dbReference>
<keyword evidence="2" id="KW-0732">Signal</keyword>
<sequence length="1747" mass="194841">MGPEIPGGASQMMDNLVTILYQLIVLCKTSPTPMVVGFYELNGPIFHPTQPLTHSPGLGWGGELEESNMELLVEIQTGIKLIEYAISVLEVNPTFSYLLLSSTALASGPECGMDERSRRARRDTRHSRQLLHTAPGTCATRLARGRRSTAGLEPGHVPRRRQQREVKDEEESLTPSRALYFSGQGDQLRLKADIELPRDAFTLQVWLKAEGGQRSPAVIAGRINELDSTPGLILVVSVLELEDVFNRLYDKCSYTSRDRGWVLGINTVSDQGNRDPRYFFSLKTDRARKVTTIAAHRSYLPNQWVHLAATYDGHLMRLYVNGAQVATSGEQVGSIFSPLTLKCKVLMLGGNALNQNYRGYVEHFSLWRTARSQKEILLDMDQAVHRQDTPLPQLVLQDSLLNVKSTWSPTKDGSSPQIKFSYHHGYLLDTSLDPPLCGQTVCDNTDVIASYNKLPRFRRNKIVRYRVVNLYDDKHQNPTVSQQQIEFQHQHLNEAFSRYNITWELEVLEVKNSSLRHRLILANCDISKIGDENCDPECNHTLTGYDGGDCRHVRHTLFNKKKQNGVCDMDCNYERYNFDGGECCNPEITEVTKTCFDPYSPYRAYLDVNELKNILKLDGSTHLNIFFANSSEEELAGVATWPWDKEALMHLGGIVLNPSFYGIPGHTHTMIHEIGHSLGLYHVFRGISEILSCSDPCMETEPSFETGDLCSDTNPAPKHKLCGDPAPGNDTCGFHSFLNTPFSNFMSYADDDCTNSFTPNQVARMHCYLDLIYQSWQPTKKPAPVAIAPQIVARTSSSVTLEWFPPIDGHFFEREVGSACDLCVEGRVLVQYAFSASSPMPCDPSGHWSPREAEGHPDVEQPCKSSVRTWSPNSAVNQHTVPPACPEPQGCYLQLEFHYPLTPESLTVWVTFVSPDWDSSGAVNDIKLLTVSGKNISLGPQNVFCDIPLTIKLDVGQVGEEVYGIQIYTLDEHLEIDAAMLSSVPHSTLCADCKPIQYKVVRDPPFQSGSPVVISNLSRRFVDTELSDRTTYTYQVVVVSGMEESEPSPALIYISGSGYCGDGIIQIELGEECDDMNKINGDGCSLFCLQELSFNCIDEPSRCYFHDGDGVCEEFEQMTSIKDCGVYTPKGFLDQWASNVSVSHHSDQQCPGWVVIGQPAATQMCRTKVIDLNDGVSQYAWYPCTANFQYSHMTQTIFWLKPMVAAAVLVHLVTDGTYYLDQKQETIGVQLFDTKEQSHDLGVHVLSCRNNPLIIPVIHDLSHPFYHTQAVLISFSSQFVAISGVALRSFHNFDPITISSCQRGQTYSPAEQSCVHYSCEATDCQKLEIENAVLNCTGGWYNGAQCNVSCRTGHILHIQRDDDLVKSQMESSITMTCVDGKWNKQVTCEPVDCGVPDQYHVYPATFSCSEGTTFGKKCSFTCRPPALLKGNNSNLTCMEDGLWSFPEALCELMCRAPSVVPNADLQTTRCREDKHKVGSFCKYKCKPGYHVPGSSRKSRKRAFKIQCTQDGTWLRGACVPVTCDPPPSKFHGLYQCTNGFQFNSECRIKCEDDDSQSGRGSNVIHCRKDGTWSGSFHLCREMQGQCTLPTQLNSHLKLQCAGGYGIVMWWLSLQVSFSLCFPTENQFKSVVCTAGLKWYPHPSLIHCVKGCEPFMGDNYCDSINNRAFCNYDGGDCCASTVKTKKVTPFPMSCDLQGECACRDPNAQEHNQKDVRGFSLGQGQLDGLAASTTVWALNAQWSPRKVPP</sequence>
<keyword evidence="4 6" id="KW-1015">Disulfide bond</keyword>
<feature type="disulfide bond" evidence="6">
    <location>
        <begin position="1523"/>
        <end position="1566"/>
    </location>
</feature>
<dbReference type="InterPro" id="IPR011936">
    <property type="entry name" value="Myxo_disulph_rpt"/>
</dbReference>
<keyword evidence="5" id="KW-0325">Glycoprotein</keyword>
<dbReference type="Gene3D" id="2.10.70.10">
    <property type="entry name" value="Complement Module, domain 1"/>
    <property type="match status" value="4"/>
</dbReference>
<dbReference type="InterPro" id="IPR013320">
    <property type="entry name" value="ConA-like_dom_sf"/>
</dbReference>
<dbReference type="SUPFAM" id="SSF49899">
    <property type="entry name" value="Concanavalin A-like lectins/glucanases"/>
    <property type="match status" value="1"/>
</dbReference>
<evidence type="ECO:0000256" key="7">
    <source>
        <dbReference type="SAM" id="MobiDB-lite"/>
    </source>
</evidence>
<dbReference type="InterPro" id="IPR008754">
    <property type="entry name" value="Peptidase_M43"/>
</dbReference>
<dbReference type="Pfam" id="PF00084">
    <property type="entry name" value="Sushi"/>
    <property type="match status" value="2"/>
</dbReference>
<evidence type="ECO:0000256" key="3">
    <source>
        <dbReference type="ARBA" id="ARBA00022737"/>
    </source>
</evidence>
<dbReference type="InterPro" id="IPR058897">
    <property type="entry name" value="PAPPA_SD_C"/>
</dbReference>
<evidence type="ECO:0000256" key="6">
    <source>
        <dbReference type="PROSITE-ProRule" id="PRU00302"/>
    </source>
</evidence>
<dbReference type="SUPFAM" id="SSF57535">
    <property type="entry name" value="Complement control module/SCR domain"/>
    <property type="match status" value="4"/>
</dbReference>
<protein>
    <submittedName>
        <fullName evidence="9">Pappalysin-1</fullName>
    </submittedName>
</protein>
<evidence type="ECO:0000256" key="2">
    <source>
        <dbReference type="ARBA" id="ARBA00022729"/>
    </source>
</evidence>
<comment type="similarity">
    <text evidence="1">Belongs to the peptidase M43B family.</text>
</comment>
<name>A0ABQ9D3B8_9PASS</name>
<dbReference type="CDD" id="cd04275">
    <property type="entry name" value="ZnMc_pappalysin_like"/>
    <property type="match status" value="1"/>
</dbReference>
<dbReference type="Pfam" id="PF05572">
    <property type="entry name" value="Peptidase_M43"/>
    <property type="match status" value="1"/>
</dbReference>
<gene>
    <name evidence="9" type="primary">Pappa</name>
    <name evidence="9" type="ORF">WISP_86264</name>
</gene>
<dbReference type="EMBL" id="WHWB01034083">
    <property type="protein sequence ID" value="KAJ7414214.1"/>
    <property type="molecule type" value="Genomic_DNA"/>
</dbReference>
<dbReference type="SMART" id="SM00032">
    <property type="entry name" value="CCP"/>
    <property type="match status" value="4"/>
</dbReference>
<dbReference type="InterPro" id="IPR043543">
    <property type="entry name" value="PAPPA/PAPPA2"/>
</dbReference>
<dbReference type="InterPro" id="IPR024079">
    <property type="entry name" value="MetalloPept_cat_dom_sf"/>
</dbReference>
<feature type="domain" description="Sushi" evidence="8">
    <location>
        <begin position="1521"/>
        <end position="1581"/>
    </location>
</feature>
<evidence type="ECO:0000259" key="8">
    <source>
        <dbReference type="PROSITE" id="PS50923"/>
    </source>
</evidence>
<keyword evidence="10" id="KW-1185">Reference proteome</keyword>
<comment type="caution">
    <text evidence="9">The sequence shown here is derived from an EMBL/GenBank/DDBJ whole genome shotgun (WGS) entry which is preliminary data.</text>
</comment>
<evidence type="ECO:0000313" key="9">
    <source>
        <dbReference type="EMBL" id="KAJ7414214.1"/>
    </source>
</evidence>